<evidence type="ECO:0000256" key="3">
    <source>
        <dbReference type="SAM" id="MobiDB-lite"/>
    </source>
</evidence>
<dbReference type="AlphaFoldDB" id="A0A9P6JJ02"/>
<dbReference type="GO" id="GO:0006338">
    <property type="term" value="P:chromatin remodeling"/>
    <property type="evidence" value="ECO:0007669"/>
    <property type="project" value="UniProtKB-ARBA"/>
</dbReference>
<keyword evidence="6" id="KW-1185">Reference proteome</keyword>
<dbReference type="Pfam" id="PF00385">
    <property type="entry name" value="Chromo"/>
    <property type="match status" value="1"/>
</dbReference>
<dbReference type="PROSITE" id="PS50013">
    <property type="entry name" value="CHROMO_2"/>
    <property type="match status" value="1"/>
</dbReference>
<evidence type="ECO:0000259" key="4">
    <source>
        <dbReference type="PROSITE" id="PS50013"/>
    </source>
</evidence>
<dbReference type="SMART" id="SM00298">
    <property type="entry name" value="CHROMO"/>
    <property type="match status" value="1"/>
</dbReference>
<dbReference type="InterPro" id="IPR016197">
    <property type="entry name" value="Chromo-like_dom_sf"/>
</dbReference>
<dbReference type="InterPro" id="IPR008251">
    <property type="entry name" value="Chromo_shadow_dom"/>
</dbReference>
<feature type="compositionally biased region" description="Basic residues" evidence="3">
    <location>
        <begin position="152"/>
        <end position="161"/>
    </location>
</feature>
<reference evidence="5" key="1">
    <citation type="submission" date="2020-11" db="EMBL/GenBank/DDBJ databases">
        <authorList>
            <consortium name="DOE Joint Genome Institute"/>
            <person name="Ahrendt S."/>
            <person name="Riley R."/>
            <person name="Andreopoulos W."/>
            <person name="Labutti K."/>
            <person name="Pangilinan J."/>
            <person name="Ruiz-Duenas F.J."/>
            <person name="Barrasa J.M."/>
            <person name="Sanchez-Garcia M."/>
            <person name="Camarero S."/>
            <person name="Miyauchi S."/>
            <person name="Serrano A."/>
            <person name="Linde D."/>
            <person name="Babiker R."/>
            <person name="Drula E."/>
            <person name="Ayuso-Fernandez I."/>
            <person name="Pacheco R."/>
            <person name="Padilla G."/>
            <person name="Ferreira P."/>
            <person name="Barriuso J."/>
            <person name="Kellner H."/>
            <person name="Castanera R."/>
            <person name="Alfaro M."/>
            <person name="Ramirez L."/>
            <person name="Pisabarro A.G."/>
            <person name="Kuo A."/>
            <person name="Tritt A."/>
            <person name="Lipzen A."/>
            <person name="He G."/>
            <person name="Yan M."/>
            <person name="Ng V."/>
            <person name="Cullen D."/>
            <person name="Martin F."/>
            <person name="Rosso M.-N."/>
            <person name="Henrissat B."/>
            <person name="Hibbett D."/>
            <person name="Martinez A.T."/>
            <person name="Grigoriev I.V."/>
        </authorList>
    </citation>
    <scope>NUCLEOTIDE SEQUENCE</scope>
    <source>
        <strain evidence="5">CBS 506.95</strain>
    </source>
</reference>
<feature type="region of interest" description="Disordered" evidence="3">
    <location>
        <begin position="1"/>
        <end position="42"/>
    </location>
</feature>
<dbReference type="PANTHER" id="PTHR22812">
    <property type="entry name" value="CHROMOBOX PROTEIN"/>
    <property type="match status" value="1"/>
</dbReference>
<evidence type="ECO:0000256" key="1">
    <source>
        <dbReference type="ARBA" id="ARBA00004123"/>
    </source>
</evidence>
<feature type="region of interest" description="Disordered" evidence="3">
    <location>
        <begin position="81"/>
        <end position="168"/>
    </location>
</feature>
<dbReference type="Gene3D" id="2.40.50.40">
    <property type="match status" value="2"/>
</dbReference>
<dbReference type="InterPro" id="IPR023780">
    <property type="entry name" value="Chromo_domain"/>
</dbReference>
<proteinExistence type="predicted"/>
<feature type="domain" description="Chromo" evidence="4">
    <location>
        <begin position="33"/>
        <end position="95"/>
    </location>
</feature>
<accession>A0A9P6JJ02</accession>
<comment type="subcellular location">
    <subcellularLocation>
        <location evidence="1">Nucleus</location>
    </subcellularLocation>
</comment>
<dbReference type="InterPro" id="IPR000953">
    <property type="entry name" value="Chromo/chromo_shadow_dom"/>
</dbReference>
<dbReference type="InterPro" id="IPR051219">
    <property type="entry name" value="Heterochromatin_chromo-domain"/>
</dbReference>
<keyword evidence="2" id="KW-0539">Nucleus</keyword>
<protein>
    <recommendedName>
        <fullName evidence="4">Chromo domain-containing protein</fullName>
    </recommendedName>
</protein>
<dbReference type="EMBL" id="MU157946">
    <property type="protein sequence ID" value="KAF9522424.1"/>
    <property type="molecule type" value="Genomic_DNA"/>
</dbReference>
<gene>
    <name evidence="5" type="ORF">CPB83DRAFT_840490</name>
</gene>
<feature type="compositionally biased region" description="Basic and acidic residues" evidence="3">
    <location>
        <begin position="1"/>
        <end position="22"/>
    </location>
</feature>
<name>A0A9P6JJ02_9AGAR</name>
<dbReference type="SUPFAM" id="SSF54160">
    <property type="entry name" value="Chromo domain-like"/>
    <property type="match status" value="2"/>
</dbReference>
<evidence type="ECO:0000256" key="2">
    <source>
        <dbReference type="ARBA" id="ARBA00023242"/>
    </source>
</evidence>
<evidence type="ECO:0000313" key="6">
    <source>
        <dbReference type="Proteomes" id="UP000807306"/>
    </source>
</evidence>
<organism evidence="5 6">
    <name type="scientific">Crepidotus variabilis</name>
    <dbReference type="NCBI Taxonomy" id="179855"/>
    <lineage>
        <taxon>Eukaryota</taxon>
        <taxon>Fungi</taxon>
        <taxon>Dikarya</taxon>
        <taxon>Basidiomycota</taxon>
        <taxon>Agaricomycotina</taxon>
        <taxon>Agaricomycetes</taxon>
        <taxon>Agaricomycetidae</taxon>
        <taxon>Agaricales</taxon>
        <taxon>Agaricineae</taxon>
        <taxon>Crepidotaceae</taxon>
        <taxon>Crepidotus</taxon>
    </lineage>
</organism>
<comment type="caution">
    <text evidence="5">The sequence shown here is derived from an EMBL/GenBank/DDBJ whole genome shotgun (WGS) entry which is preliminary data.</text>
</comment>
<dbReference type="Proteomes" id="UP000807306">
    <property type="component" value="Unassembled WGS sequence"/>
</dbReference>
<evidence type="ECO:0000313" key="5">
    <source>
        <dbReference type="EMBL" id="KAF9522424.1"/>
    </source>
</evidence>
<dbReference type="GO" id="GO:0005634">
    <property type="term" value="C:nucleus"/>
    <property type="evidence" value="ECO:0007669"/>
    <property type="project" value="UniProtKB-SubCell"/>
</dbReference>
<feature type="compositionally biased region" description="Acidic residues" evidence="3">
    <location>
        <begin position="23"/>
        <end position="38"/>
    </location>
</feature>
<sequence>MPRAAAHSDSEDSTKLKTKNADQEDDEQSEEEYEIEEVMDAKRGVFPDGQMGYFVKWKGYGPDENSWVVEGDAENAKDLVDEFWRKNPAKRRDTRKSVDKKTIEKPRKSTSVVPVDDSDAEVKPKKRGRKSNASKPAESDDMQVDRPEPAAKRKKVQTPKKARSETPEAPVKLIGNMDKYKNLADWEGLVATVDTVEQAPNNTLQVYFTFRALISNQRNSGESVVENSAVCYKRFPQTMLMFFQSNLKWKTVDED</sequence>
<dbReference type="Pfam" id="PF01393">
    <property type="entry name" value="Chromo_shadow"/>
    <property type="match status" value="1"/>
</dbReference>
<feature type="compositionally biased region" description="Basic and acidic residues" evidence="3">
    <location>
        <begin position="95"/>
        <end position="107"/>
    </location>
</feature>
<dbReference type="OrthoDB" id="433924at2759"/>